<gene>
    <name evidence="1" type="ORF">M0R45_034846</name>
</gene>
<accession>A0AAW1VVQ6</accession>
<name>A0AAW1VVQ6_RUBAR</name>
<sequence>MQGLSEIRGLNIFSVYALTTLASKPEGNILVAPILTVIKNKSKSLTWIYVPSCWGIPRKGEDVIRLSHWNFGNQLEAGDQVSVSVIPCQAAGIQVREWGFQVVHEPVEKMFNQHNTDLNVIGGDLSELYLLIPRMYLLCGGPIESCKMWQRLFGQALFNFSGLIADSNVDAEADWQRLLFGEKLDTEAFWQAMCGEPDWQRLYKEVWEEFGPVWRRLFKVEADWQRVFSEAFVKNFSSLIANSDVDAEVGELLIYI</sequence>
<dbReference type="Proteomes" id="UP001457282">
    <property type="component" value="Unassembled WGS sequence"/>
</dbReference>
<organism evidence="1 2">
    <name type="scientific">Rubus argutus</name>
    <name type="common">Southern blackberry</name>
    <dbReference type="NCBI Taxonomy" id="59490"/>
    <lineage>
        <taxon>Eukaryota</taxon>
        <taxon>Viridiplantae</taxon>
        <taxon>Streptophyta</taxon>
        <taxon>Embryophyta</taxon>
        <taxon>Tracheophyta</taxon>
        <taxon>Spermatophyta</taxon>
        <taxon>Magnoliopsida</taxon>
        <taxon>eudicotyledons</taxon>
        <taxon>Gunneridae</taxon>
        <taxon>Pentapetalae</taxon>
        <taxon>rosids</taxon>
        <taxon>fabids</taxon>
        <taxon>Rosales</taxon>
        <taxon>Rosaceae</taxon>
        <taxon>Rosoideae</taxon>
        <taxon>Rosoideae incertae sedis</taxon>
        <taxon>Rubus</taxon>
    </lineage>
</organism>
<reference evidence="1 2" key="1">
    <citation type="journal article" date="2023" name="G3 (Bethesda)">
        <title>A chromosome-length genome assembly and annotation of blackberry (Rubus argutus, cv. 'Hillquist').</title>
        <authorList>
            <person name="Bruna T."/>
            <person name="Aryal R."/>
            <person name="Dudchenko O."/>
            <person name="Sargent D.J."/>
            <person name="Mead D."/>
            <person name="Buti M."/>
            <person name="Cavallini A."/>
            <person name="Hytonen T."/>
            <person name="Andres J."/>
            <person name="Pham M."/>
            <person name="Weisz D."/>
            <person name="Mascagni F."/>
            <person name="Usai G."/>
            <person name="Natali L."/>
            <person name="Bassil N."/>
            <person name="Fernandez G.E."/>
            <person name="Lomsadze A."/>
            <person name="Armour M."/>
            <person name="Olukolu B."/>
            <person name="Poorten T."/>
            <person name="Britton C."/>
            <person name="Davik J."/>
            <person name="Ashrafi H."/>
            <person name="Aiden E.L."/>
            <person name="Borodovsky M."/>
            <person name="Worthington M."/>
        </authorList>
    </citation>
    <scope>NUCLEOTIDE SEQUENCE [LARGE SCALE GENOMIC DNA]</scope>
    <source>
        <strain evidence="1">PI 553951</strain>
    </source>
</reference>
<protein>
    <submittedName>
        <fullName evidence="1">Uncharacterized protein</fullName>
    </submittedName>
</protein>
<dbReference type="AlphaFoldDB" id="A0AAW1VVQ6"/>
<keyword evidence="2" id="KW-1185">Reference proteome</keyword>
<dbReference type="EMBL" id="JBEDUW010000007">
    <property type="protein sequence ID" value="KAK9910912.1"/>
    <property type="molecule type" value="Genomic_DNA"/>
</dbReference>
<proteinExistence type="predicted"/>
<evidence type="ECO:0000313" key="2">
    <source>
        <dbReference type="Proteomes" id="UP001457282"/>
    </source>
</evidence>
<comment type="caution">
    <text evidence="1">The sequence shown here is derived from an EMBL/GenBank/DDBJ whole genome shotgun (WGS) entry which is preliminary data.</text>
</comment>
<evidence type="ECO:0000313" key="1">
    <source>
        <dbReference type="EMBL" id="KAK9910912.1"/>
    </source>
</evidence>